<dbReference type="Pfam" id="PF01488">
    <property type="entry name" value="Shikimate_DH"/>
    <property type="match status" value="1"/>
</dbReference>
<comment type="caution">
    <text evidence="3">The sequence shown here is derived from an EMBL/GenBank/DDBJ whole genome shotgun (WGS) entry which is preliminary data.</text>
</comment>
<evidence type="ECO:0000256" key="1">
    <source>
        <dbReference type="ARBA" id="ARBA00022857"/>
    </source>
</evidence>
<evidence type="ECO:0000259" key="2">
    <source>
        <dbReference type="Pfam" id="PF01488"/>
    </source>
</evidence>
<evidence type="ECO:0000313" key="4">
    <source>
        <dbReference type="Proteomes" id="UP001589734"/>
    </source>
</evidence>
<keyword evidence="4" id="KW-1185">Reference proteome</keyword>
<dbReference type="Gene3D" id="3.40.50.720">
    <property type="entry name" value="NAD(P)-binding Rossmann-like Domain"/>
    <property type="match status" value="1"/>
</dbReference>
<proteinExistence type="predicted"/>
<evidence type="ECO:0000313" key="3">
    <source>
        <dbReference type="EMBL" id="MFC0077898.1"/>
    </source>
</evidence>
<dbReference type="InterPro" id="IPR006151">
    <property type="entry name" value="Shikm_DH/Glu-tRNA_Rdtase"/>
</dbReference>
<organism evidence="3 4">
    <name type="scientific">Flavobacterium procerum</name>
    <dbReference type="NCBI Taxonomy" id="1455569"/>
    <lineage>
        <taxon>Bacteria</taxon>
        <taxon>Pseudomonadati</taxon>
        <taxon>Bacteroidota</taxon>
        <taxon>Flavobacteriia</taxon>
        <taxon>Flavobacteriales</taxon>
        <taxon>Flavobacteriaceae</taxon>
        <taxon>Flavobacterium</taxon>
    </lineage>
</organism>
<accession>A0ABV6BR22</accession>
<name>A0ABV6BR22_9FLAO</name>
<sequence>MELQEKRILIVGGYGQVGTNIARLIRDADETVKLILAGRNPQKGELLAKELTHAETAYIDLEEGFNLAQFREIALIISALDDHSNILRETAILNGIACITVSELADQIAATAFLGLHKTISAPIVFAGHWQAGLLTLVVKQMASGFSSITHIETAGLYDEKDPVGPLVAEEVSGFVGKALIRQDGNWLYVDSKNNARSINLYGESSAIGHPMSTLDVPSIAAFTDARNIRFDFIIGESIGSSKGLRASHDMYVEIEGISSSGEHKKFRSIVSGPKGNSHLTAVGVYMIAERILGLSGQTAQKTGGLYLPETIVLSDNIISRLAEFGIQTIEENIDVP</sequence>
<protein>
    <recommendedName>
        <fullName evidence="2">Quinate/shikimate 5-dehydrogenase/glutamyl-tRNA reductase domain-containing protein</fullName>
    </recommendedName>
</protein>
<dbReference type="SUPFAM" id="SSF51735">
    <property type="entry name" value="NAD(P)-binding Rossmann-fold domains"/>
    <property type="match status" value="1"/>
</dbReference>
<reference evidence="3 4" key="1">
    <citation type="submission" date="2024-09" db="EMBL/GenBank/DDBJ databases">
        <authorList>
            <person name="Sun Q."/>
            <person name="Mori K."/>
        </authorList>
    </citation>
    <scope>NUCLEOTIDE SEQUENCE [LARGE SCALE GENOMIC DNA]</scope>
    <source>
        <strain evidence="3 4">CGMCC 1.12926</strain>
    </source>
</reference>
<gene>
    <name evidence="3" type="ORF">ACFFLS_12685</name>
</gene>
<dbReference type="Proteomes" id="UP001589734">
    <property type="component" value="Unassembled WGS sequence"/>
</dbReference>
<dbReference type="InterPro" id="IPR036291">
    <property type="entry name" value="NAD(P)-bd_dom_sf"/>
</dbReference>
<dbReference type="EMBL" id="JBHLYW010000009">
    <property type="protein sequence ID" value="MFC0077898.1"/>
    <property type="molecule type" value="Genomic_DNA"/>
</dbReference>
<keyword evidence="1" id="KW-0521">NADP</keyword>
<dbReference type="RefSeq" id="WP_379686430.1">
    <property type="nucleotide sequence ID" value="NZ_JBHLYW010000009.1"/>
</dbReference>
<feature type="domain" description="Quinate/shikimate 5-dehydrogenase/glutamyl-tRNA reductase" evidence="2">
    <location>
        <begin position="2"/>
        <end position="92"/>
    </location>
</feature>